<dbReference type="EMBL" id="UINC01120403">
    <property type="protein sequence ID" value="SVC94865.1"/>
    <property type="molecule type" value="Genomic_DNA"/>
</dbReference>
<protein>
    <submittedName>
        <fullName evidence="1">Uncharacterized protein</fullName>
    </submittedName>
</protein>
<evidence type="ECO:0000313" key="1">
    <source>
        <dbReference type="EMBL" id="SVC94865.1"/>
    </source>
</evidence>
<name>A0A382RCD6_9ZZZZ</name>
<proteinExistence type="predicted"/>
<sequence length="125" mass="14697">MGFTGKIPRNHPNMRTEFAQMCALDVTHHPLYDIDKIEGSYDHVVLLIPKTAQDRARLYDVDVVKKSRRIGKKIWFMQEGPNWIFQDMPIHHQFWHYNVLADVDGILTENETDIPYYRGLVGKDK</sequence>
<organism evidence="1">
    <name type="scientific">marine metagenome</name>
    <dbReference type="NCBI Taxonomy" id="408172"/>
    <lineage>
        <taxon>unclassified sequences</taxon>
        <taxon>metagenomes</taxon>
        <taxon>ecological metagenomes</taxon>
    </lineage>
</organism>
<feature type="non-terminal residue" evidence="1">
    <location>
        <position position="125"/>
    </location>
</feature>
<gene>
    <name evidence="1" type="ORF">METZ01_LOCUS347719</name>
</gene>
<reference evidence="1" key="1">
    <citation type="submission" date="2018-05" db="EMBL/GenBank/DDBJ databases">
        <authorList>
            <person name="Lanie J.A."/>
            <person name="Ng W.-L."/>
            <person name="Kazmierczak K.M."/>
            <person name="Andrzejewski T.M."/>
            <person name="Davidsen T.M."/>
            <person name="Wayne K.J."/>
            <person name="Tettelin H."/>
            <person name="Glass J.I."/>
            <person name="Rusch D."/>
            <person name="Podicherti R."/>
            <person name="Tsui H.-C.T."/>
            <person name="Winkler M.E."/>
        </authorList>
    </citation>
    <scope>NUCLEOTIDE SEQUENCE</scope>
</reference>
<dbReference type="AlphaFoldDB" id="A0A382RCD6"/>
<accession>A0A382RCD6</accession>